<dbReference type="GO" id="GO:0000160">
    <property type="term" value="P:phosphorelay signal transduction system"/>
    <property type="evidence" value="ECO:0007669"/>
    <property type="project" value="UniProtKB-KW"/>
</dbReference>
<evidence type="ECO:0000256" key="4">
    <source>
        <dbReference type="ARBA" id="ARBA00023163"/>
    </source>
</evidence>
<evidence type="ECO:0000256" key="3">
    <source>
        <dbReference type="ARBA" id="ARBA00023125"/>
    </source>
</evidence>
<keyword evidence="3" id="KW-0238">DNA-binding</keyword>
<feature type="domain" description="Response regulatory" evidence="6">
    <location>
        <begin position="2"/>
        <end position="117"/>
    </location>
</feature>
<name>A0A0K9Z036_9BACL</name>
<dbReference type="Gene3D" id="1.10.10.10">
    <property type="entry name" value="Winged helix-like DNA-binding domain superfamily/Winged helix DNA-binding domain"/>
    <property type="match status" value="1"/>
</dbReference>
<dbReference type="InterPro" id="IPR016032">
    <property type="entry name" value="Sig_transdc_resp-reg_C-effctor"/>
</dbReference>
<dbReference type="GO" id="GO:0016301">
    <property type="term" value="F:kinase activity"/>
    <property type="evidence" value="ECO:0007669"/>
    <property type="project" value="UniProtKB-KW"/>
</dbReference>
<dbReference type="SMART" id="SM00448">
    <property type="entry name" value="REC"/>
    <property type="match status" value="1"/>
</dbReference>
<accession>A0A0K9Z036</accession>
<dbReference type="InterPro" id="IPR051677">
    <property type="entry name" value="AfsR-DnrI-RedD_regulator"/>
</dbReference>
<sequence length="378" mass="44430">MKAILVDDEQLPLLHLQKVLERDIAGIEVIGTYSDPLMALEMVKNLKPNVVFLDINMPGISGLEIGEQLQAYDSPPEIVFVTGYDKYAVEAFELCALDYIMKPVQLNRLQKTIERLRKRLKSDHEVNVEPKPLITIKCFNHLQFQYQDQEPRVIKWRTAKARELFIYLLHHRNRMIDKDTLIELLWPECDLSKGVTQLYTTIYLIRQTLKQHGLEGITITKGNLENGYKLSVDSVQIDVEEWENHASQLSPPSLHNAQVYERILEMYHGDYLGEHEYLWAEYERERLRRLWLQLAKNLSNFYFEQEMIHAAVKVNLLMQSLHPLMDDSYFQLMRLYAMTGNHAAVEEQYDLLASRWEQELDSPVHPDITAWYVAWKRS</sequence>
<evidence type="ECO:0000313" key="7">
    <source>
        <dbReference type="EMBL" id="GED68152.1"/>
    </source>
</evidence>
<dbReference type="Proteomes" id="UP000319578">
    <property type="component" value="Unassembled WGS sequence"/>
</dbReference>
<keyword evidence="1" id="KW-0902">Two-component regulatory system</keyword>
<evidence type="ECO:0000256" key="2">
    <source>
        <dbReference type="ARBA" id="ARBA00023015"/>
    </source>
</evidence>
<evidence type="ECO:0000259" key="6">
    <source>
        <dbReference type="PROSITE" id="PS50110"/>
    </source>
</evidence>
<protein>
    <submittedName>
        <fullName evidence="8">Histidine kinase</fullName>
    </submittedName>
</protein>
<keyword evidence="5" id="KW-0597">Phosphoprotein</keyword>
<keyword evidence="8" id="KW-0418">Kinase</keyword>
<dbReference type="SMART" id="SM01043">
    <property type="entry name" value="BTAD"/>
    <property type="match status" value="1"/>
</dbReference>
<dbReference type="AlphaFoldDB" id="A0A0K9Z036"/>
<dbReference type="RefSeq" id="WP_049736513.1">
    <property type="nucleotide sequence ID" value="NZ_BJON01000006.1"/>
</dbReference>
<comment type="caution">
    <text evidence="8">The sequence shown here is derived from an EMBL/GenBank/DDBJ whole genome shotgun (WGS) entry which is preliminary data.</text>
</comment>
<reference evidence="9" key="1">
    <citation type="submission" date="2015-07" db="EMBL/GenBank/DDBJ databases">
        <title>Genome sequencing project for genomic taxonomy and phylogenomics of Bacillus-like bacteria.</title>
        <authorList>
            <person name="Liu B."/>
            <person name="Wang J."/>
            <person name="Zhu Y."/>
            <person name="Liu G."/>
            <person name="Chen Q."/>
            <person name="Chen Z."/>
            <person name="Lan J."/>
            <person name="Che J."/>
            <person name="Ge C."/>
            <person name="Shi H."/>
            <person name="Pan Z."/>
            <person name="Liu X."/>
        </authorList>
    </citation>
    <scope>NUCLEOTIDE SEQUENCE [LARGE SCALE GENOMIC DNA]</scope>
    <source>
        <strain evidence="9">DSM 9887</strain>
    </source>
</reference>
<dbReference type="Pfam" id="PF00072">
    <property type="entry name" value="Response_reg"/>
    <property type="match status" value="1"/>
</dbReference>
<evidence type="ECO:0000313" key="8">
    <source>
        <dbReference type="EMBL" id="KNB74276.1"/>
    </source>
</evidence>
<reference evidence="7 10" key="3">
    <citation type="submission" date="2019-06" db="EMBL/GenBank/DDBJ databases">
        <title>Whole genome shotgun sequence of Brevibacillus reuszeri NBRC 15719.</title>
        <authorList>
            <person name="Hosoyama A."/>
            <person name="Uohara A."/>
            <person name="Ohji S."/>
            <person name="Ichikawa N."/>
        </authorList>
    </citation>
    <scope>NUCLEOTIDE SEQUENCE [LARGE SCALE GENOMIC DNA]</scope>
    <source>
        <strain evidence="7 10">NBRC 15719</strain>
    </source>
</reference>
<evidence type="ECO:0000256" key="1">
    <source>
        <dbReference type="ARBA" id="ARBA00023012"/>
    </source>
</evidence>
<dbReference type="InterPro" id="IPR011006">
    <property type="entry name" value="CheY-like_superfamily"/>
</dbReference>
<dbReference type="InterPro" id="IPR001789">
    <property type="entry name" value="Sig_transdc_resp-reg_receiver"/>
</dbReference>
<feature type="modified residue" description="4-aspartylphosphate" evidence="5">
    <location>
        <position position="54"/>
    </location>
</feature>
<dbReference type="SUPFAM" id="SSF46894">
    <property type="entry name" value="C-terminal effector domain of the bipartite response regulators"/>
    <property type="match status" value="1"/>
</dbReference>
<dbReference type="InterPro" id="IPR036388">
    <property type="entry name" value="WH-like_DNA-bd_sf"/>
</dbReference>
<dbReference type="GO" id="GO:0003677">
    <property type="term" value="F:DNA binding"/>
    <property type="evidence" value="ECO:0007669"/>
    <property type="project" value="UniProtKB-KW"/>
</dbReference>
<dbReference type="Gene3D" id="1.25.40.10">
    <property type="entry name" value="Tetratricopeptide repeat domain"/>
    <property type="match status" value="1"/>
</dbReference>
<dbReference type="GO" id="GO:0006355">
    <property type="term" value="P:regulation of DNA-templated transcription"/>
    <property type="evidence" value="ECO:0007669"/>
    <property type="project" value="InterPro"/>
</dbReference>
<dbReference type="PROSITE" id="PS50110">
    <property type="entry name" value="RESPONSE_REGULATORY"/>
    <property type="match status" value="1"/>
</dbReference>
<dbReference type="OrthoDB" id="3190595at2"/>
<dbReference type="Proteomes" id="UP000036834">
    <property type="component" value="Unassembled WGS sequence"/>
</dbReference>
<dbReference type="PANTHER" id="PTHR35807">
    <property type="entry name" value="TRANSCRIPTIONAL REGULATOR REDD-RELATED"/>
    <property type="match status" value="1"/>
</dbReference>
<proteinExistence type="predicted"/>
<dbReference type="STRING" id="54915.ADS79_00750"/>
<evidence type="ECO:0000313" key="9">
    <source>
        <dbReference type="Proteomes" id="UP000036834"/>
    </source>
</evidence>
<dbReference type="InterPro" id="IPR011990">
    <property type="entry name" value="TPR-like_helical_dom_sf"/>
</dbReference>
<evidence type="ECO:0000313" key="10">
    <source>
        <dbReference type="Proteomes" id="UP000319578"/>
    </source>
</evidence>
<keyword evidence="4" id="KW-0804">Transcription</keyword>
<gene>
    <name evidence="8" type="ORF">ADS79_00750</name>
    <name evidence="7" type="ORF">BRE01_18540</name>
</gene>
<organism evidence="8 9">
    <name type="scientific">Brevibacillus reuszeri</name>
    <dbReference type="NCBI Taxonomy" id="54915"/>
    <lineage>
        <taxon>Bacteria</taxon>
        <taxon>Bacillati</taxon>
        <taxon>Bacillota</taxon>
        <taxon>Bacilli</taxon>
        <taxon>Bacillales</taxon>
        <taxon>Paenibacillaceae</taxon>
        <taxon>Brevibacillus</taxon>
    </lineage>
</organism>
<keyword evidence="2" id="KW-0805">Transcription regulation</keyword>
<keyword evidence="8" id="KW-0808">Transferase</keyword>
<dbReference type="EMBL" id="LGIQ01000002">
    <property type="protein sequence ID" value="KNB74276.1"/>
    <property type="molecule type" value="Genomic_DNA"/>
</dbReference>
<keyword evidence="10" id="KW-1185">Reference proteome</keyword>
<dbReference type="EMBL" id="BJON01000006">
    <property type="protein sequence ID" value="GED68152.1"/>
    <property type="molecule type" value="Genomic_DNA"/>
</dbReference>
<dbReference type="InterPro" id="IPR005158">
    <property type="entry name" value="BTAD"/>
</dbReference>
<evidence type="ECO:0000256" key="5">
    <source>
        <dbReference type="PROSITE-ProRule" id="PRU00169"/>
    </source>
</evidence>
<dbReference type="PATRIC" id="fig|54915.3.peg.5291"/>
<dbReference type="Gene3D" id="3.40.50.2300">
    <property type="match status" value="1"/>
</dbReference>
<reference evidence="8" key="2">
    <citation type="submission" date="2015-07" db="EMBL/GenBank/DDBJ databases">
        <title>MeaNS - Measles Nucleotide Surveillance Program.</title>
        <authorList>
            <person name="Tran T."/>
            <person name="Druce J."/>
        </authorList>
    </citation>
    <scope>NUCLEOTIDE SEQUENCE</scope>
    <source>
        <strain evidence="8">DSM 9887</strain>
    </source>
</reference>
<dbReference type="SUPFAM" id="SSF52172">
    <property type="entry name" value="CheY-like"/>
    <property type="match status" value="1"/>
</dbReference>
<dbReference type="Pfam" id="PF03704">
    <property type="entry name" value="BTAD"/>
    <property type="match status" value="1"/>
</dbReference>
<dbReference type="SUPFAM" id="SSF48452">
    <property type="entry name" value="TPR-like"/>
    <property type="match status" value="1"/>
</dbReference>